<name>A0ABQ2VCQ8_9ACTN</name>
<comment type="caution">
    <text evidence="2">The sequence shown here is derived from an EMBL/GenBank/DDBJ whole genome shotgun (WGS) entry which is preliminary data.</text>
</comment>
<sequence length="305" mass="29928">MSLTVWPAPEDKGVVGPTGASGVQGPKGDTGQPGPRGDTGATGPAGPIGPTGPQGAAGPQGPAGAPGVVQSVCGISAASITLTAANVGALAVSSRGAANGVAALDPSGRVPAAQLPETLLNEWGPEDHGLVAWAFDPAVANSTGLFPGSGPIRVTAVRLRQSAPVSRIAWHATGYAGGLTSGSWAALYDANGNRVAATGDLSTATYEPAEVHNGGGAAISSPLASPTLLAPGVYFIAWRMQYSTSAGDGPMLLAAESSAGAPPNFFGLNTVKRFGYYASGAATAPASISVSSMLNGANRFWAAVA</sequence>
<gene>
    <name evidence="2" type="ORF">GCM10010211_48950</name>
</gene>
<feature type="region of interest" description="Disordered" evidence="1">
    <location>
        <begin position="1"/>
        <end position="66"/>
    </location>
</feature>
<accession>A0ABQ2VCQ8</accession>
<organism evidence="2 3">
    <name type="scientific">Streptomyces albospinus</name>
    <dbReference type="NCBI Taxonomy" id="285515"/>
    <lineage>
        <taxon>Bacteria</taxon>
        <taxon>Bacillati</taxon>
        <taxon>Actinomycetota</taxon>
        <taxon>Actinomycetes</taxon>
        <taxon>Kitasatosporales</taxon>
        <taxon>Streptomycetaceae</taxon>
        <taxon>Streptomyces</taxon>
    </lineage>
</organism>
<proteinExistence type="predicted"/>
<dbReference type="Gene3D" id="1.20.5.320">
    <property type="entry name" value="6-Phosphogluconate Dehydrogenase, domain 3"/>
    <property type="match status" value="1"/>
</dbReference>
<dbReference type="InterPro" id="IPR008160">
    <property type="entry name" value="Collagen"/>
</dbReference>
<evidence type="ECO:0000256" key="1">
    <source>
        <dbReference type="SAM" id="MobiDB-lite"/>
    </source>
</evidence>
<feature type="compositionally biased region" description="Low complexity" evidence="1">
    <location>
        <begin position="51"/>
        <end position="66"/>
    </location>
</feature>
<evidence type="ECO:0000313" key="3">
    <source>
        <dbReference type="Proteomes" id="UP000654471"/>
    </source>
</evidence>
<evidence type="ECO:0000313" key="2">
    <source>
        <dbReference type="EMBL" id="GGU77241.1"/>
    </source>
</evidence>
<feature type="compositionally biased region" description="Low complexity" evidence="1">
    <location>
        <begin position="33"/>
        <end position="45"/>
    </location>
</feature>
<evidence type="ECO:0008006" key="4">
    <source>
        <dbReference type="Google" id="ProtNLM"/>
    </source>
</evidence>
<dbReference type="EMBL" id="BMRP01000018">
    <property type="protein sequence ID" value="GGU77241.1"/>
    <property type="molecule type" value="Genomic_DNA"/>
</dbReference>
<dbReference type="Pfam" id="PF01391">
    <property type="entry name" value="Collagen"/>
    <property type="match status" value="1"/>
</dbReference>
<protein>
    <recommendedName>
        <fullName evidence="4">Collagen-like protein</fullName>
    </recommendedName>
</protein>
<reference evidence="3" key="1">
    <citation type="journal article" date="2019" name="Int. J. Syst. Evol. Microbiol.">
        <title>The Global Catalogue of Microorganisms (GCM) 10K type strain sequencing project: providing services to taxonomists for standard genome sequencing and annotation.</title>
        <authorList>
            <consortium name="The Broad Institute Genomics Platform"/>
            <consortium name="The Broad Institute Genome Sequencing Center for Infectious Disease"/>
            <person name="Wu L."/>
            <person name="Ma J."/>
        </authorList>
    </citation>
    <scope>NUCLEOTIDE SEQUENCE [LARGE SCALE GENOMIC DNA]</scope>
    <source>
        <strain evidence="3">JCM 3399</strain>
    </source>
</reference>
<keyword evidence="3" id="KW-1185">Reference proteome</keyword>
<dbReference type="Proteomes" id="UP000654471">
    <property type="component" value="Unassembled WGS sequence"/>
</dbReference>